<sequence length="286" mass="33269">MSVRTSKYINKTDSISTNDLISKDNEYANQILSKLYTDYRKQDLDSCNIQIIINGKKSIYAHKLVLQAYSNFFRKMLGTEKVISFNDPEIDLKTMKLLIRYLYKGVFKTNSEKYFMRVKRLAKKLEINDLYKALSKYQADSSGNFEIVNNNRLKGTDKSQKSKKKGEKINKKSKKQPKSNKSMVMNNKSSPTENKITKKKDDLQGQDIMHPQKSRKSKKYNTSRSSKNSVKENVTNFNEVSLPQNDYSNSEKSISDNYKGHPLMYSSQKNNYKIYYSDSDDGFRKN</sequence>
<dbReference type="InterPro" id="IPR000210">
    <property type="entry name" value="BTB/POZ_dom"/>
</dbReference>
<dbReference type="Gene3D" id="3.30.710.10">
    <property type="entry name" value="Potassium Channel Kv1.1, Chain A"/>
    <property type="match status" value="1"/>
</dbReference>
<dbReference type="WBParaSite" id="SPAL_0000994300.1">
    <property type="protein sequence ID" value="SPAL_0000994300.1"/>
    <property type="gene ID" value="SPAL_0000994300"/>
</dbReference>
<dbReference type="SMART" id="SM00225">
    <property type="entry name" value="BTB"/>
    <property type="match status" value="1"/>
</dbReference>
<dbReference type="Pfam" id="PF00651">
    <property type="entry name" value="BTB"/>
    <property type="match status" value="1"/>
</dbReference>
<dbReference type="Proteomes" id="UP000046392">
    <property type="component" value="Unplaced"/>
</dbReference>
<feature type="domain" description="BTB" evidence="2">
    <location>
        <begin position="47"/>
        <end position="111"/>
    </location>
</feature>
<dbReference type="AlphaFoldDB" id="A0A0N5BVT7"/>
<dbReference type="InterPro" id="IPR011333">
    <property type="entry name" value="SKP1/BTB/POZ_sf"/>
</dbReference>
<evidence type="ECO:0000313" key="3">
    <source>
        <dbReference type="Proteomes" id="UP000046392"/>
    </source>
</evidence>
<evidence type="ECO:0000259" key="2">
    <source>
        <dbReference type="PROSITE" id="PS50097"/>
    </source>
</evidence>
<protein>
    <submittedName>
        <fullName evidence="4">BTB domain-containing protein</fullName>
    </submittedName>
</protein>
<feature type="compositionally biased region" description="Low complexity" evidence="1">
    <location>
        <begin position="179"/>
        <end position="190"/>
    </location>
</feature>
<feature type="region of interest" description="Disordered" evidence="1">
    <location>
        <begin position="149"/>
        <end position="269"/>
    </location>
</feature>
<dbReference type="PROSITE" id="PS50097">
    <property type="entry name" value="BTB"/>
    <property type="match status" value="1"/>
</dbReference>
<reference evidence="4" key="1">
    <citation type="submission" date="2017-02" db="UniProtKB">
        <authorList>
            <consortium name="WormBaseParasite"/>
        </authorList>
    </citation>
    <scope>IDENTIFICATION</scope>
</reference>
<accession>A0A0N5BVT7</accession>
<feature type="compositionally biased region" description="Polar residues" evidence="1">
    <location>
        <begin position="222"/>
        <end position="256"/>
    </location>
</feature>
<dbReference type="SUPFAM" id="SSF54695">
    <property type="entry name" value="POZ domain"/>
    <property type="match status" value="1"/>
</dbReference>
<feature type="compositionally biased region" description="Basic residues" evidence="1">
    <location>
        <begin position="212"/>
        <end position="221"/>
    </location>
</feature>
<name>A0A0N5BVT7_STREA</name>
<proteinExistence type="predicted"/>
<dbReference type="STRING" id="174720.A0A0N5BVT7"/>
<evidence type="ECO:0000313" key="4">
    <source>
        <dbReference type="WBParaSite" id="SPAL_0000994300.1"/>
    </source>
</evidence>
<feature type="compositionally biased region" description="Basic residues" evidence="1">
    <location>
        <begin position="161"/>
        <end position="178"/>
    </location>
</feature>
<organism evidence="3 4">
    <name type="scientific">Strongyloides papillosus</name>
    <name type="common">Intestinal threadworm</name>
    <dbReference type="NCBI Taxonomy" id="174720"/>
    <lineage>
        <taxon>Eukaryota</taxon>
        <taxon>Metazoa</taxon>
        <taxon>Ecdysozoa</taxon>
        <taxon>Nematoda</taxon>
        <taxon>Chromadorea</taxon>
        <taxon>Rhabditida</taxon>
        <taxon>Tylenchina</taxon>
        <taxon>Panagrolaimomorpha</taxon>
        <taxon>Strongyloidoidea</taxon>
        <taxon>Strongyloididae</taxon>
        <taxon>Strongyloides</taxon>
    </lineage>
</organism>
<keyword evidence="3" id="KW-1185">Reference proteome</keyword>
<evidence type="ECO:0000256" key="1">
    <source>
        <dbReference type="SAM" id="MobiDB-lite"/>
    </source>
</evidence>